<dbReference type="InterPro" id="IPR013216">
    <property type="entry name" value="Methyltransf_11"/>
</dbReference>
<evidence type="ECO:0000313" key="5">
    <source>
        <dbReference type="EMBL" id="GAA1387511.1"/>
    </source>
</evidence>
<proteinExistence type="inferred from homology"/>
<dbReference type="RefSeq" id="WP_344021398.1">
    <property type="nucleotide sequence ID" value="NZ_BAAAJK010000007.1"/>
</dbReference>
<dbReference type="SUPFAM" id="SSF53335">
    <property type="entry name" value="S-adenosyl-L-methionine-dependent methyltransferases"/>
    <property type="match status" value="1"/>
</dbReference>
<protein>
    <submittedName>
        <fullName evidence="5">Class I SAM-dependent methyltransferase</fullName>
    </submittedName>
</protein>
<dbReference type="Pfam" id="PF08241">
    <property type="entry name" value="Methyltransf_11"/>
    <property type="match status" value="1"/>
</dbReference>
<evidence type="ECO:0000256" key="2">
    <source>
        <dbReference type="ARBA" id="ARBA00022603"/>
    </source>
</evidence>
<keyword evidence="3" id="KW-0808">Transferase</keyword>
<dbReference type="PANTHER" id="PTHR44942:SF4">
    <property type="entry name" value="METHYLTRANSFERASE TYPE 11 DOMAIN-CONTAINING PROTEIN"/>
    <property type="match status" value="1"/>
</dbReference>
<dbReference type="InterPro" id="IPR051052">
    <property type="entry name" value="Diverse_substrate_MTase"/>
</dbReference>
<comment type="caution">
    <text evidence="5">The sequence shown here is derived from an EMBL/GenBank/DDBJ whole genome shotgun (WGS) entry which is preliminary data.</text>
</comment>
<comment type="similarity">
    <text evidence="1">Belongs to the methyltransferase superfamily.</text>
</comment>
<name>A0ABP4IGE4_9PSEU</name>
<dbReference type="Gene3D" id="3.40.50.150">
    <property type="entry name" value="Vaccinia Virus protein VP39"/>
    <property type="match status" value="1"/>
</dbReference>
<dbReference type="Proteomes" id="UP001501414">
    <property type="component" value="Unassembled WGS sequence"/>
</dbReference>
<feature type="domain" description="Methyltransferase type 11" evidence="4">
    <location>
        <begin position="41"/>
        <end position="130"/>
    </location>
</feature>
<keyword evidence="6" id="KW-1185">Reference proteome</keyword>
<dbReference type="InterPro" id="IPR029063">
    <property type="entry name" value="SAM-dependent_MTases_sf"/>
</dbReference>
<sequence length="248" mass="26099">MTDPSRARSFGPAAAAYDRYRPGYPAAAVAHALAGAGPRVLDLGAGTGKLTAALAAGRPGVVAVEPDPDMLAVLRARLPEVDARAGSAEEIPLPDGTVDAVLVGQALHWFEPGRAAAEIARVLGPGGVLAALWNGMDGDVGWIARFDEVRTGSPRPADNPAGGGEGIMLPGRPWFGPAEQTVVPWSRPHTTEDLLAEQRTHSWALTADPADREAVLDRLRGFLASCPETAAGRFDLPMRTIVQRARRR</sequence>
<keyword evidence="2 5" id="KW-0489">Methyltransferase</keyword>
<organism evidence="5 6">
    <name type="scientific">Pseudonocardia kongjuensis</name>
    <dbReference type="NCBI Taxonomy" id="102227"/>
    <lineage>
        <taxon>Bacteria</taxon>
        <taxon>Bacillati</taxon>
        <taxon>Actinomycetota</taxon>
        <taxon>Actinomycetes</taxon>
        <taxon>Pseudonocardiales</taxon>
        <taxon>Pseudonocardiaceae</taxon>
        <taxon>Pseudonocardia</taxon>
    </lineage>
</organism>
<dbReference type="GO" id="GO:0008168">
    <property type="term" value="F:methyltransferase activity"/>
    <property type="evidence" value="ECO:0007669"/>
    <property type="project" value="UniProtKB-KW"/>
</dbReference>
<dbReference type="InterPro" id="IPR020596">
    <property type="entry name" value="rRNA_Ade_Mease_Trfase_CS"/>
</dbReference>
<dbReference type="PROSITE" id="PS01131">
    <property type="entry name" value="RRNA_A_DIMETH"/>
    <property type="match status" value="1"/>
</dbReference>
<gene>
    <name evidence="5" type="ORF">GCM10009613_23330</name>
</gene>
<evidence type="ECO:0000256" key="1">
    <source>
        <dbReference type="ARBA" id="ARBA00008361"/>
    </source>
</evidence>
<evidence type="ECO:0000256" key="3">
    <source>
        <dbReference type="ARBA" id="ARBA00022679"/>
    </source>
</evidence>
<evidence type="ECO:0000313" key="6">
    <source>
        <dbReference type="Proteomes" id="UP001501414"/>
    </source>
</evidence>
<accession>A0ABP4IGE4</accession>
<evidence type="ECO:0000259" key="4">
    <source>
        <dbReference type="Pfam" id="PF08241"/>
    </source>
</evidence>
<dbReference type="CDD" id="cd02440">
    <property type="entry name" value="AdoMet_MTases"/>
    <property type="match status" value="1"/>
</dbReference>
<dbReference type="PANTHER" id="PTHR44942">
    <property type="entry name" value="METHYLTRANSF_11 DOMAIN-CONTAINING PROTEIN"/>
    <property type="match status" value="1"/>
</dbReference>
<dbReference type="GO" id="GO:0032259">
    <property type="term" value="P:methylation"/>
    <property type="evidence" value="ECO:0007669"/>
    <property type="project" value="UniProtKB-KW"/>
</dbReference>
<dbReference type="EMBL" id="BAAAJK010000007">
    <property type="protein sequence ID" value="GAA1387511.1"/>
    <property type="molecule type" value="Genomic_DNA"/>
</dbReference>
<reference evidence="6" key="1">
    <citation type="journal article" date="2019" name="Int. J. Syst. Evol. Microbiol.">
        <title>The Global Catalogue of Microorganisms (GCM) 10K type strain sequencing project: providing services to taxonomists for standard genome sequencing and annotation.</title>
        <authorList>
            <consortium name="The Broad Institute Genomics Platform"/>
            <consortium name="The Broad Institute Genome Sequencing Center for Infectious Disease"/>
            <person name="Wu L."/>
            <person name="Ma J."/>
        </authorList>
    </citation>
    <scope>NUCLEOTIDE SEQUENCE [LARGE SCALE GENOMIC DNA]</scope>
    <source>
        <strain evidence="6">JCM 11896</strain>
    </source>
</reference>